<protein>
    <submittedName>
        <fullName evidence="8">Uncharacterized protein</fullName>
    </submittedName>
</protein>
<comment type="similarity">
    <text evidence="6">Belongs to the major facilitator superfamily. Phosphate:H(+) symporter (TC 2.A.1.9) family.</text>
</comment>
<dbReference type="Gene3D" id="1.20.1250.20">
    <property type="entry name" value="MFS general substrate transporter like domains"/>
    <property type="match status" value="3"/>
</dbReference>
<feature type="transmembrane region" description="Helical" evidence="7">
    <location>
        <begin position="208"/>
        <end position="228"/>
    </location>
</feature>
<evidence type="ECO:0000256" key="7">
    <source>
        <dbReference type="SAM" id="Phobius"/>
    </source>
</evidence>
<accession>A0A6L5BCE9</accession>
<comment type="similarity">
    <text evidence="2">Belongs to the major facilitator superfamily. Proton-dependent oligopeptide transporter (POT/PTR) (TC 2.A.17) family.</text>
</comment>
<feature type="transmembrane region" description="Helical" evidence="7">
    <location>
        <begin position="326"/>
        <end position="344"/>
    </location>
</feature>
<sequence length="729" mass="80498">MATLNENEKAVTTKEEPNYRGVRAMPFVIGNEAFEKLGTIGTSSNLLVYLTTVFNMKSITATNVINVFNGTCNFGTLFGAFLCDTYFGRYKTLGFASISSFVGMLVLTLTAAVSTLHPPECGKEAGSICSGPTAWQLVFLFSSFVLLIIGASGIRPCNLAFGADQFNPNTESGRKGINSFFNWYYFTFTFAMMVSITIIVYVQSEVNWGIGLGIPTFLMFLSCAFFFIGTRIYVKVKPEGSPLTSVAQVVVAAIKKRKLELPGQPWLSMCTFMPANSINSKLPFTEQFGFLNKAALITKEDELNSDGSAVDSWRLCSMQKVEEVKCIVRVLPIWVAGMIYYIAIVQQHTYGVFQALQSDRRSGIGSFEIPAASYTVFQIITRNSAGENWLSEDLNKGRLDNYYYFIAGLELLNLGYFLVVAKWYSIKQSQGTPTCRSKKMDKTSRVISKSQKDDTDTMDSEPNYRGIKAMPYIVGNETFEKLGTIGTSSNFLVYLTSVFHMKTITATNLNNIFQGTCNFGTIIGAFLSDTYFGRYKTLGFASISSFTGMLLLTLTAAISKLHPPSCGKEVTSICQGPTTGQMAFLLSSFALLVVGGSGIRPCNLAFGADQFNPNTDSGRKGINSFFNWYYFTYTFAVMVSLTIIVYVQSNISWSIGLGIPTLLMFFSCVFFFIGTKIYVIVLPQGSPLLGVVQVFAAAIKKRGLKSPEQPWLSLFDYVPKKSTNLKFIH</sequence>
<dbReference type="InterPro" id="IPR036259">
    <property type="entry name" value="MFS_trans_sf"/>
</dbReference>
<dbReference type="SUPFAM" id="SSF103473">
    <property type="entry name" value="MFS general substrate transporter"/>
    <property type="match status" value="2"/>
</dbReference>
<feature type="transmembrane region" description="Helical" evidence="7">
    <location>
        <begin position="134"/>
        <end position="154"/>
    </location>
</feature>
<dbReference type="GO" id="GO:0016020">
    <property type="term" value="C:membrane"/>
    <property type="evidence" value="ECO:0007669"/>
    <property type="project" value="UniProtKB-SubCell"/>
</dbReference>
<dbReference type="PANTHER" id="PTHR11654">
    <property type="entry name" value="OLIGOPEPTIDE TRANSPORTER-RELATED"/>
    <property type="match status" value="1"/>
</dbReference>
<dbReference type="Pfam" id="PF00854">
    <property type="entry name" value="PTR2"/>
    <property type="match status" value="2"/>
</dbReference>
<proteinExistence type="inferred from homology"/>
<feature type="transmembrane region" description="Helical" evidence="7">
    <location>
        <begin position="93"/>
        <end position="114"/>
    </location>
</feature>
<evidence type="ECO:0000313" key="9">
    <source>
        <dbReference type="Proteomes" id="UP000593563"/>
    </source>
</evidence>
<dbReference type="AlphaFoldDB" id="A0A6L5BCE9"/>
<reference evidence="8" key="1">
    <citation type="submission" date="2020-01" db="EMBL/GenBank/DDBJ databases">
        <title>The Celery Genome Sequence Reveals Sequential Paleo-tetraploidization, Resistance Gene Elimination, Karyotype Evolution, and Functional Innovation in Apiales.</title>
        <authorList>
            <person name="Song X."/>
        </authorList>
    </citation>
    <scope>NUCLEOTIDE SEQUENCE</scope>
    <source>
        <tissue evidence="8">Leaf</tissue>
    </source>
</reference>
<evidence type="ECO:0000256" key="3">
    <source>
        <dbReference type="ARBA" id="ARBA00022692"/>
    </source>
</evidence>
<feature type="transmembrane region" description="Helical" evidence="7">
    <location>
        <begin position="654"/>
        <end position="673"/>
    </location>
</feature>
<evidence type="ECO:0000256" key="5">
    <source>
        <dbReference type="ARBA" id="ARBA00023136"/>
    </source>
</evidence>
<evidence type="ECO:0000256" key="4">
    <source>
        <dbReference type="ARBA" id="ARBA00022989"/>
    </source>
</evidence>
<name>A0A6L5BCE9_APIGR</name>
<comment type="caution">
    <text evidence="8">The sequence shown here is derived from an EMBL/GenBank/DDBJ whole genome shotgun (WGS) entry which is preliminary data.</text>
</comment>
<dbReference type="Proteomes" id="UP000593563">
    <property type="component" value="Unassembled WGS sequence"/>
</dbReference>
<feature type="transmembrane region" description="Helical" evidence="7">
    <location>
        <begin position="538"/>
        <end position="558"/>
    </location>
</feature>
<gene>
    <name evidence="8" type="ORF">AG4045_006696</name>
</gene>
<feature type="transmembrane region" description="Helical" evidence="7">
    <location>
        <begin position="183"/>
        <end position="202"/>
    </location>
</feature>
<organism evidence="8 9">
    <name type="scientific">Apium graveolens</name>
    <name type="common">Celery</name>
    <dbReference type="NCBI Taxonomy" id="4045"/>
    <lineage>
        <taxon>Eukaryota</taxon>
        <taxon>Viridiplantae</taxon>
        <taxon>Streptophyta</taxon>
        <taxon>Embryophyta</taxon>
        <taxon>Tracheophyta</taxon>
        <taxon>Spermatophyta</taxon>
        <taxon>Magnoliopsida</taxon>
        <taxon>eudicotyledons</taxon>
        <taxon>Gunneridae</taxon>
        <taxon>Pentapetalae</taxon>
        <taxon>asterids</taxon>
        <taxon>campanulids</taxon>
        <taxon>Apiales</taxon>
        <taxon>Apiaceae</taxon>
        <taxon>Apioideae</taxon>
        <taxon>apioid superclade</taxon>
        <taxon>Apieae</taxon>
        <taxon>Apium</taxon>
    </lineage>
</organism>
<keyword evidence="3 7" id="KW-0812">Transmembrane</keyword>
<keyword evidence="5 7" id="KW-0472">Membrane</keyword>
<evidence type="ECO:0000256" key="6">
    <source>
        <dbReference type="ARBA" id="ARBA00044504"/>
    </source>
</evidence>
<keyword evidence="9" id="KW-1185">Reference proteome</keyword>
<evidence type="ECO:0000256" key="1">
    <source>
        <dbReference type="ARBA" id="ARBA00004141"/>
    </source>
</evidence>
<dbReference type="InterPro" id="IPR000109">
    <property type="entry name" value="POT_fam"/>
</dbReference>
<dbReference type="GO" id="GO:0022857">
    <property type="term" value="F:transmembrane transporter activity"/>
    <property type="evidence" value="ECO:0007669"/>
    <property type="project" value="InterPro"/>
</dbReference>
<dbReference type="EMBL" id="WRXP01002913">
    <property type="protein sequence ID" value="KAF1001714.1"/>
    <property type="molecule type" value="Genomic_DNA"/>
</dbReference>
<feature type="transmembrane region" description="Helical" evidence="7">
    <location>
        <begin position="628"/>
        <end position="647"/>
    </location>
</feature>
<keyword evidence="4 7" id="KW-1133">Transmembrane helix</keyword>
<comment type="subcellular location">
    <subcellularLocation>
        <location evidence="1">Membrane</location>
        <topology evidence="1">Multi-pass membrane protein</topology>
    </subcellularLocation>
</comment>
<evidence type="ECO:0000313" key="8">
    <source>
        <dbReference type="EMBL" id="KAF1001714.1"/>
    </source>
</evidence>
<feature type="transmembrane region" description="Helical" evidence="7">
    <location>
        <begin position="402"/>
        <end position="421"/>
    </location>
</feature>
<evidence type="ECO:0000256" key="2">
    <source>
        <dbReference type="ARBA" id="ARBA00005982"/>
    </source>
</evidence>